<comment type="caution">
    <text evidence="2">The sequence shown here is derived from an EMBL/GenBank/DDBJ whole genome shotgun (WGS) entry which is preliminary data.</text>
</comment>
<proteinExistence type="predicted"/>
<name>A0ABU0UU51_ACIBI</name>
<accession>A0ABU0UU51</accession>
<keyword evidence="1" id="KW-0472">Membrane</keyword>
<gene>
    <name evidence="2" type="ORF">QE380_001006</name>
</gene>
<dbReference type="EMBL" id="JAUTBK010000002">
    <property type="protein sequence ID" value="MDQ1208083.1"/>
    <property type="molecule type" value="Genomic_DNA"/>
</dbReference>
<reference evidence="2 3" key="1">
    <citation type="submission" date="2023-07" db="EMBL/GenBank/DDBJ databases">
        <title>Functional and genomic diversity of the sorghum phyllosphere microbiome.</title>
        <authorList>
            <person name="Shade A."/>
        </authorList>
    </citation>
    <scope>NUCLEOTIDE SEQUENCE [LARGE SCALE GENOMIC DNA]</scope>
    <source>
        <strain evidence="2 3">SORGH_AS_0887</strain>
    </source>
</reference>
<keyword evidence="1" id="KW-1133">Transmembrane helix</keyword>
<feature type="transmembrane region" description="Helical" evidence="1">
    <location>
        <begin position="39"/>
        <end position="70"/>
    </location>
</feature>
<evidence type="ECO:0000256" key="1">
    <source>
        <dbReference type="SAM" id="Phobius"/>
    </source>
</evidence>
<keyword evidence="1" id="KW-0812">Transmembrane</keyword>
<dbReference type="Proteomes" id="UP001233360">
    <property type="component" value="Unassembled WGS sequence"/>
</dbReference>
<evidence type="ECO:0000313" key="2">
    <source>
        <dbReference type="EMBL" id="MDQ1208083.1"/>
    </source>
</evidence>
<keyword evidence="3" id="KW-1185">Reference proteome</keyword>
<sequence length="248" mass="28983">MTKTNQSILLWVIIAHIFMAIIAYEWLPASFRGSWILLLILLIAGSFLSVGWSLILGLFAFICISIYFLLDLANQTYIERQLLLLFLIPLTPIFLSAIRYNLLSHSDHLQELESYQRNTHNDIFPLSSLSTFERELWKIQDNIDTQNSYEIFHIKIQNKTLIQEMLGKDIWKNTQNKILEALAFENNESTFHFADQELESIQSIVIRNDQTNSPEFIQKLKDITTLRLEITHSTQFFKETTLPDQENV</sequence>
<protein>
    <submittedName>
        <fullName evidence="2">Uncharacterized protein</fullName>
    </submittedName>
</protein>
<feature type="transmembrane region" description="Helical" evidence="1">
    <location>
        <begin position="7"/>
        <end position="27"/>
    </location>
</feature>
<organism evidence="2 3">
    <name type="scientific">Acinetobacter baylyi</name>
    <dbReference type="NCBI Taxonomy" id="202950"/>
    <lineage>
        <taxon>Bacteria</taxon>
        <taxon>Pseudomonadati</taxon>
        <taxon>Pseudomonadota</taxon>
        <taxon>Gammaproteobacteria</taxon>
        <taxon>Moraxellales</taxon>
        <taxon>Moraxellaceae</taxon>
        <taxon>Acinetobacter</taxon>
    </lineage>
</organism>
<feature type="transmembrane region" description="Helical" evidence="1">
    <location>
        <begin position="82"/>
        <end position="102"/>
    </location>
</feature>
<evidence type="ECO:0000313" key="3">
    <source>
        <dbReference type="Proteomes" id="UP001233360"/>
    </source>
</evidence>